<evidence type="ECO:0000256" key="1">
    <source>
        <dbReference type="SAM" id="MobiDB-lite"/>
    </source>
</evidence>
<evidence type="ECO:0000313" key="2">
    <source>
        <dbReference type="EMBL" id="ADW70653.1"/>
    </source>
</evidence>
<accession>E8X5M6</accession>
<dbReference type="eggNOG" id="ENOG5033J8J">
    <property type="taxonomic scope" value="Bacteria"/>
</dbReference>
<dbReference type="Proteomes" id="UP000000343">
    <property type="component" value="Chromosome"/>
</dbReference>
<evidence type="ECO:0000313" key="3">
    <source>
        <dbReference type="Proteomes" id="UP000000343"/>
    </source>
</evidence>
<organism evidence="3">
    <name type="scientific">Granulicella tundricola (strain ATCC BAA-1859 / DSM 23138 / MP5ACTX9)</name>
    <dbReference type="NCBI Taxonomy" id="1198114"/>
    <lineage>
        <taxon>Bacteria</taxon>
        <taxon>Pseudomonadati</taxon>
        <taxon>Acidobacteriota</taxon>
        <taxon>Terriglobia</taxon>
        <taxon>Terriglobales</taxon>
        <taxon>Acidobacteriaceae</taxon>
        <taxon>Granulicella</taxon>
    </lineage>
</organism>
<dbReference type="PaxDb" id="1198114-AciX9_3650"/>
<dbReference type="STRING" id="1198114.AciX9_3650"/>
<dbReference type="RefSeq" id="WP_013581964.1">
    <property type="nucleotide sequence ID" value="NC_015064.1"/>
</dbReference>
<dbReference type="HOGENOM" id="CLU_2371770_0_0_0"/>
<feature type="region of interest" description="Disordered" evidence="1">
    <location>
        <begin position="1"/>
        <end position="22"/>
    </location>
</feature>
<keyword evidence="3" id="KW-1185">Reference proteome</keyword>
<name>E8X5M6_GRATM</name>
<reference evidence="3" key="1">
    <citation type="submission" date="2011-01" db="EMBL/GenBank/DDBJ databases">
        <title>Complete sequence of chromosome of Acidobacterium sp. MP5ACTX9.</title>
        <authorList>
            <consortium name="US DOE Joint Genome Institute"/>
            <person name="Lucas S."/>
            <person name="Copeland A."/>
            <person name="Lapidus A."/>
            <person name="Cheng J.-F."/>
            <person name="Goodwin L."/>
            <person name="Pitluck S."/>
            <person name="Teshima H."/>
            <person name="Detter J.C."/>
            <person name="Han C."/>
            <person name="Tapia R."/>
            <person name="Land M."/>
            <person name="Hauser L."/>
            <person name="Kyrpides N."/>
            <person name="Ivanova N."/>
            <person name="Ovchinnikova G."/>
            <person name="Pagani I."/>
            <person name="Rawat S.R."/>
            <person name="Mannisto M."/>
            <person name="Haggblom M.M."/>
            <person name="Woyke T."/>
        </authorList>
    </citation>
    <scope>NUCLEOTIDE SEQUENCE [LARGE SCALE GENOMIC DNA]</scope>
    <source>
        <strain evidence="3">MP5ACTX9</strain>
    </source>
</reference>
<dbReference type="KEGG" id="acm:AciX9_3650"/>
<dbReference type="AlphaFoldDB" id="E8X5M6"/>
<dbReference type="EMBL" id="CP002480">
    <property type="protein sequence ID" value="ADW70653.1"/>
    <property type="molecule type" value="Genomic_DNA"/>
</dbReference>
<gene>
    <name evidence="2" type="ordered locus">AciX9_3650</name>
</gene>
<protein>
    <submittedName>
        <fullName evidence="2">Uncharacterized protein</fullName>
    </submittedName>
</protein>
<proteinExistence type="predicted"/>
<sequence length="87" mass="9785">MVRKIRMPQSAATTRPGYRNDHGQVVVRDTGWGSESFPGQRVYHLRCEHCGFEYGANGTDIAKRLCPSHQGGVKGERLREVGPRLFD</sequence>